<evidence type="ECO:0000256" key="1">
    <source>
        <dbReference type="ARBA" id="ARBA00022884"/>
    </source>
</evidence>
<dbReference type="SUPFAM" id="SSF75471">
    <property type="entry name" value="YhbY-like"/>
    <property type="match status" value="1"/>
</dbReference>
<accession>A0A0F7FIV2</accession>
<dbReference type="KEGG" id="thf:MA03_05170"/>
<dbReference type="SMART" id="SM01103">
    <property type="entry name" value="CRS1_YhbY"/>
    <property type="match status" value="1"/>
</dbReference>
<dbReference type="GO" id="GO:0003723">
    <property type="term" value="F:RNA binding"/>
    <property type="evidence" value="ECO:0007669"/>
    <property type="project" value="UniProtKB-UniRule"/>
</dbReference>
<dbReference type="InterPro" id="IPR035920">
    <property type="entry name" value="YhbY-like_sf"/>
</dbReference>
<evidence type="ECO:0000313" key="5">
    <source>
        <dbReference type="Proteomes" id="UP000067434"/>
    </source>
</evidence>
<dbReference type="PANTHER" id="PTHR40065">
    <property type="entry name" value="RNA-BINDING PROTEIN YHBY"/>
    <property type="match status" value="1"/>
</dbReference>
<dbReference type="AlphaFoldDB" id="A0A0F7FIV2"/>
<evidence type="ECO:0000256" key="2">
    <source>
        <dbReference type="PROSITE-ProRule" id="PRU00626"/>
    </source>
</evidence>
<feature type="domain" description="CRM" evidence="3">
    <location>
        <begin position="1"/>
        <end position="81"/>
    </location>
</feature>
<evidence type="ECO:0000259" key="3">
    <source>
        <dbReference type="PROSITE" id="PS51295"/>
    </source>
</evidence>
<dbReference type="Gene3D" id="3.30.110.60">
    <property type="entry name" value="YhbY-like"/>
    <property type="match status" value="1"/>
</dbReference>
<dbReference type="PANTHER" id="PTHR40065:SF3">
    <property type="entry name" value="RNA-BINDING PROTEIN YHBY"/>
    <property type="match status" value="1"/>
</dbReference>
<proteinExistence type="predicted"/>
<organism evidence="4 5">
    <name type="scientific">Infirmifilum uzonense</name>
    <dbReference type="NCBI Taxonomy" id="1550241"/>
    <lineage>
        <taxon>Archaea</taxon>
        <taxon>Thermoproteota</taxon>
        <taxon>Thermoprotei</taxon>
        <taxon>Thermofilales</taxon>
        <taxon>Thermofilaceae</taxon>
        <taxon>Infirmifilum</taxon>
    </lineage>
</organism>
<dbReference type="Proteomes" id="UP000067434">
    <property type="component" value="Chromosome"/>
</dbReference>
<dbReference type="Pfam" id="PF01985">
    <property type="entry name" value="CRS1_YhbY"/>
    <property type="match status" value="1"/>
</dbReference>
<dbReference type="PROSITE" id="PS51295">
    <property type="entry name" value="CRM"/>
    <property type="match status" value="1"/>
</dbReference>
<keyword evidence="1 2" id="KW-0694">RNA-binding</keyword>
<dbReference type="HOGENOM" id="CLU_095994_3_0_2"/>
<dbReference type="InterPro" id="IPR051925">
    <property type="entry name" value="RNA-binding_domain"/>
</dbReference>
<gene>
    <name evidence="4" type="ORF">MA03_05170</name>
</gene>
<name>A0A0F7FIV2_9CREN</name>
<sequence length="81" mass="9241">MFQDPTVVTINIGKNGIDEKIIKEVENVLRARGVVKIRLLKNFREAYGYTREEVAIILSQRLNAEVVGIRGYVIALKKRRG</sequence>
<dbReference type="InterPro" id="IPR001890">
    <property type="entry name" value="RNA-binding_CRM"/>
</dbReference>
<keyword evidence="5" id="KW-1185">Reference proteome</keyword>
<protein>
    <recommendedName>
        <fullName evidence="3">CRM domain-containing protein</fullName>
    </recommendedName>
</protein>
<reference evidence="4 5" key="1">
    <citation type="journal article" date="2015" name="Stand. Genomic Sci.">
        <title>Complete genome sequence of and proposal of Thermofilum uzonense sp. nov. a novel hyperthermophilic crenarchaeon and emended description of the genus Thermofilum.</title>
        <authorList>
            <person name="Toshchakov S.V."/>
            <person name="Korzhenkov A.A."/>
            <person name="Samarov N.I."/>
            <person name="Mazunin I.O."/>
            <person name="Mozhey O.I."/>
            <person name="Shmyr I.S."/>
            <person name="Derbikova K.S."/>
            <person name="Taranov E.A."/>
            <person name="Dominova I.N."/>
            <person name="Bonch-Osmolovskaya E.A."/>
            <person name="Patrushev M.V."/>
            <person name="Podosokorskaya O.A."/>
            <person name="Kublanov I.V."/>
        </authorList>
    </citation>
    <scope>NUCLEOTIDE SEQUENCE [LARGE SCALE GENOMIC DNA]</scope>
    <source>
        <strain evidence="4 5">1807-2</strain>
    </source>
</reference>
<dbReference type="EMBL" id="CP009961">
    <property type="protein sequence ID" value="AKG39383.1"/>
    <property type="molecule type" value="Genomic_DNA"/>
</dbReference>
<dbReference type="PATRIC" id="fig|1550241.5.peg.1088"/>
<dbReference type="STRING" id="1550241.MA03_05170"/>
<evidence type="ECO:0000313" key="4">
    <source>
        <dbReference type="EMBL" id="AKG39383.1"/>
    </source>
</evidence>